<dbReference type="AlphaFoldDB" id="A0A4U1BGE8"/>
<comment type="caution">
    <text evidence="2">The sequence shown here is derived from an EMBL/GenBank/DDBJ whole genome shotgun (WGS) entry which is preliminary data.</text>
</comment>
<evidence type="ECO:0000256" key="1">
    <source>
        <dbReference type="SAM" id="Phobius"/>
    </source>
</evidence>
<dbReference type="RefSeq" id="WP_136851526.1">
    <property type="nucleotide sequence ID" value="NZ_SWCI01000002.1"/>
</dbReference>
<evidence type="ECO:0008006" key="4">
    <source>
        <dbReference type="Google" id="ProtNLM"/>
    </source>
</evidence>
<dbReference type="Proteomes" id="UP000305674">
    <property type="component" value="Unassembled WGS sequence"/>
</dbReference>
<feature type="transmembrane region" description="Helical" evidence="1">
    <location>
        <begin position="15"/>
        <end position="35"/>
    </location>
</feature>
<gene>
    <name evidence="2" type="ORF">FCL40_03745</name>
</gene>
<evidence type="ECO:0000313" key="3">
    <source>
        <dbReference type="Proteomes" id="UP000305674"/>
    </source>
</evidence>
<keyword evidence="1" id="KW-0812">Transmembrane</keyword>
<feature type="transmembrane region" description="Helical" evidence="1">
    <location>
        <begin position="41"/>
        <end position="59"/>
    </location>
</feature>
<evidence type="ECO:0000313" key="2">
    <source>
        <dbReference type="EMBL" id="TKB50285.1"/>
    </source>
</evidence>
<keyword evidence="1" id="KW-0472">Membrane</keyword>
<sequence>MTHVFTHPDEVKQRVHIELPLLALAGTLTLMFPTWVDNPHWALILFCAALGLCCFRMTYQILRLLPFLNTEIQIDPVGFTLTSADGNFIRHLWQEVEDAHYDPTSQVMVVEDARQRPLFVVSEQINDFPALEKAIRQHALICL</sequence>
<protein>
    <recommendedName>
        <fullName evidence="4">Toxin CptA</fullName>
    </recommendedName>
</protein>
<keyword evidence="1" id="KW-1133">Transmembrane helix</keyword>
<organism evidence="2 3">
    <name type="scientific">Ferrimonas sediminicola</name>
    <dbReference type="NCBI Taxonomy" id="2569538"/>
    <lineage>
        <taxon>Bacteria</taxon>
        <taxon>Pseudomonadati</taxon>
        <taxon>Pseudomonadota</taxon>
        <taxon>Gammaproteobacteria</taxon>
        <taxon>Alteromonadales</taxon>
        <taxon>Ferrimonadaceae</taxon>
        <taxon>Ferrimonas</taxon>
    </lineage>
</organism>
<accession>A0A4U1BGE8</accession>
<dbReference type="EMBL" id="SWCI01000002">
    <property type="protein sequence ID" value="TKB50285.1"/>
    <property type="molecule type" value="Genomic_DNA"/>
</dbReference>
<reference evidence="2 3" key="1">
    <citation type="submission" date="2019-04" db="EMBL/GenBank/DDBJ databases">
        <authorList>
            <person name="Hwang J.C."/>
        </authorList>
    </citation>
    <scope>NUCLEOTIDE SEQUENCE [LARGE SCALE GENOMIC DNA]</scope>
    <source>
        <strain evidence="2 3">IMCC35001</strain>
    </source>
</reference>
<proteinExistence type="predicted"/>
<name>A0A4U1BGE8_9GAMM</name>
<keyword evidence="3" id="KW-1185">Reference proteome</keyword>
<dbReference type="OrthoDB" id="6399463at2"/>